<dbReference type="EMBL" id="CAJVQC010001350">
    <property type="protein sequence ID" value="CAG8492842.1"/>
    <property type="molecule type" value="Genomic_DNA"/>
</dbReference>
<gene>
    <name evidence="1" type="ORF">RPERSI_LOCUS1469</name>
</gene>
<sequence>NEKLKEKLLYVQKKVRYDYSKRKLKLQNANISNDNINTKELINDTSRLT</sequence>
<evidence type="ECO:0000313" key="2">
    <source>
        <dbReference type="Proteomes" id="UP000789920"/>
    </source>
</evidence>
<comment type="caution">
    <text evidence="1">The sequence shown here is derived from an EMBL/GenBank/DDBJ whole genome shotgun (WGS) entry which is preliminary data.</text>
</comment>
<keyword evidence="2" id="KW-1185">Reference proteome</keyword>
<organism evidence="1 2">
    <name type="scientific">Racocetra persica</name>
    <dbReference type="NCBI Taxonomy" id="160502"/>
    <lineage>
        <taxon>Eukaryota</taxon>
        <taxon>Fungi</taxon>
        <taxon>Fungi incertae sedis</taxon>
        <taxon>Mucoromycota</taxon>
        <taxon>Glomeromycotina</taxon>
        <taxon>Glomeromycetes</taxon>
        <taxon>Diversisporales</taxon>
        <taxon>Gigasporaceae</taxon>
        <taxon>Racocetra</taxon>
    </lineage>
</organism>
<reference evidence="1" key="1">
    <citation type="submission" date="2021-06" db="EMBL/GenBank/DDBJ databases">
        <authorList>
            <person name="Kallberg Y."/>
            <person name="Tangrot J."/>
            <person name="Rosling A."/>
        </authorList>
    </citation>
    <scope>NUCLEOTIDE SEQUENCE</scope>
    <source>
        <strain evidence="1">MA461A</strain>
    </source>
</reference>
<protein>
    <submittedName>
        <fullName evidence="1">6290_t:CDS:1</fullName>
    </submittedName>
</protein>
<feature type="non-terminal residue" evidence="1">
    <location>
        <position position="1"/>
    </location>
</feature>
<proteinExistence type="predicted"/>
<evidence type="ECO:0000313" key="1">
    <source>
        <dbReference type="EMBL" id="CAG8492842.1"/>
    </source>
</evidence>
<dbReference type="Proteomes" id="UP000789920">
    <property type="component" value="Unassembled WGS sequence"/>
</dbReference>
<accession>A0ACA9KTL9</accession>
<name>A0ACA9KTL9_9GLOM</name>